<proteinExistence type="predicted"/>
<dbReference type="AlphaFoldDB" id="A0A5C3L5C0"/>
<feature type="region of interest" description="Disordered" evidence="1">
    <location>
        <begin position="307"/>
        <end position="345"/>
    </location>
</feature>
<feature type="compositionally biased region" description="Basic and acidic residues" evidence="1">
    <location>
        <begin position="507"/>
        <end position="516"/>
    </location>
</feature>
<protein>
    <submittedName>
        <fullName evidence="2">Uncharacterized protein</fullName>
    </submittedName>
</protein>
<feature type="compositionally biased region" description="Acidic residues" evidence="1">
    <location>
        <begin position="376"/>
        <end position="394"/>
    </location>
</feature>
<feature type="compositionally biased region" description="Low complexity" evidence="1">
    <location>
        <begin position="396"/>
        <end position="414"/>
    </location>
</feature>
<name>A0A5C3L5C0_COPMA</name>
<evidence type="ECO:0000313" key="3">
    <source>
        <dbReference type="Proteomes" id="UP000307440"/>
    </source>
</evidence>
<evidence type="ECO:0000313" key="2">
    <source>
        <dbReference type="EMBL" id="TFK27822.1"/>
    </source>
</evidence>
<evidence type="ECO:0000256" key="1">
    <source>
        <dbReference type="SAM" id="MobiDB-lite"/>
    </source>
</evidence>
<gene>
    <name evidence="2" type="ORF">FA15DRAFT_754010</name>
</gene>
<accession>A0A5C3L5C0</accession>
<dbReference type="EMBL" id="ML210161">
    <property type="protein sequence ID" value="TFK27822.1"/>
    <property type="molecule type" value="Genomic_DNA"/>
</dbReference>
<sequence>MRPDRLSSWNRTRVEAVLSSQNPLRNYRTGHMDPAECEDWCQGGTVVETQIRGEEWTTKLPGSSSLPSVLLNDTKSSSDDVVHTRRIDMATKEYSAGNEFEEPQNAISLPQLGKMTIDHLVNFDDLLNNPWDSEPGSSRANTPEPEETSTLDSSSCESDCAAPSDYREALRFHAGNISARPVDGDVPSWADYGAQELALLCEDFVDRIAEERERCWNGYMPRMPSPLNPRRTAAPPFSWYYLERPYKFAHNWSMKRNINTIPVRSRSACEISRRYLPWSSSTKHCRECQRDTTVKLLLSARAASWKSPSRTTRRPPDICSLATSDEDGSDCSPASSSSSSPSDASPLYNLSFVDDGMDFDEPLFLPKLRVIQPEEFEDYSESDDSDDAPMDEENIAPLSPSLSSSSGTTPASTSNVDSGETLIETHLQRGLLTSENLMRDEFQFDYYQQTGGYGYSYGLASPRAPRLRDLDEFSEDSDETLMEYQYDTDDSMDVDHGPLVCGGPNEDTDKMEDMEG</sequence>
<feature type="compositionally biased region" description="Low complexity" evidence="1">
    <location>
        <begin position="330"/>
        <end position="345"/>
    </location>
</feature>
<reference evidence="2 3" key="1">
    <citation type="journal article" date="2019" name="Nat. Ecol. Evol.">
        <title>Megaphylogeny resolves global patterns of mushroom evolution.</title>
        <authorList>
            <person name="Varga T."/>
            <person name="Krizsan K."/>
            <person name="Foldi C."/>
            <person name="Dima B."/>
            <person name="Sanchez-Garcia M."/>
            <person name="Sanchez-Ramirez S."/>
            <person name="Szollosi G.J."/>
            <person name="Szarkandi J.G."/>
            <person name="Papp V."/>
            <person name="Albert L."/>
            <person name="Andreopoulos W."/>
            <person name="Angelini C."/>
            <person name="Antonin V."/>
            <person name="Barry K.W."/>
            <person name="Bougher N.L."/>
            <person name="Buchanan P."/>
            <person name="Buyck B."/>
            <person name="Bense V."/>
            <person name="Catcheside P."/>
            <person name="Chovatia M."/>
            <person name="Cooper J."/>
            <person name="Damon W."/>
            <person name="Desjardin D."/>
            <person name="Finy P."/>
            <person name="Geml J."/>
            <person name="Haridas S."/>
            <person name="Hughes K."/>
            <person name="Justo A."/>
            <person name="Karasinski D."/>
            <person name="Kautmanova I."/>
            <person name="Kiss B."/>
            <person name="Kocsube S."/>
            <person name="Kotiranta H."/>
            <person name="LaButti K.M."/>
            <person name="Lechner B.E."/>
            <person name="Liimatainen K."/>
            <person name="Lipzen A."/>
            <person name="Lukacs Z."/>
            <person name="Mihaltcheva S."/>
            <person name="Morgado L.N."/>
            <person name="Niskanen T."/>
            <person name="Noordeloos M.E."/>
            <person name="Ohm R.A."/>
            <person name="Ortiz-Santana B."/>
            <person name="Ovrebo C."/>
            <person name="Racz N."/>
            <person name="Riley R."/>
            <person name="Savchenko A."/>
            <person name="Shiryaev A."/>
            <person name="Soop K."/>
            <person name="Spirin V."/>
            <person name="Szebenyi C."/>
            <person name="Tomsovsky M."/>
            <person name="Tulloss R.E."/>
            <person name="Uehling J."/>
            <person name="Grigoriev I.V."/>
            <person name="Vagvolgyi C."/>
            <person name="Papp T."/>
            <person name="Martin F.M."/>
            <person name="Miettinen O."/>
            <person name="Hibbett D.S."/>
            <person name="Nagy L.G."/>
        </authorList>
    </citation>
    <scope>NUCLEOTIDE SEQUENCE [LARGE SCALE GENOMIC DNA]</scope>
    <source>
        <strain evidence="2 3">CBS 121175</strain>
    </source>
</reference>
<feature type="region of interest" description="Disordered" evidence="1">
    <location>
        <begin position="128"/>
        <end position="159"/>
    </location>
</feature>
<organism evidence="2 3">
    <name type="scientific">Coprinopsis marcescibilis</name>
    <name type="common">Agaric fungus</name>
    <name type="synonym">Psathyrella marcescibilis</name>
    <dbReference type="NCBI Taxonomy" id="230819"/>
    <lineage>
        <taxon>Eukaryota</taxon>
        <taxon>Fungi</taxon>
        <taxon>Dikarya</taxon>
        <taxon>Basidiomycota</taxon>
        <taxon>Agaricomycotina</taxon>
        <taxon>Agaricomycetes</taxon>
        <taxon>Agaricomycetidae</taxon>
        <taxon>Agaricales</taxon>
        <taxon>Agaricineae</taxon>
        <taxon>Psathyrellaceae</taxon>
        <taxon>Coprinopsis</taxon>
    </lineage>
</organism>
<dbReference type="Proteomes" id="UP000307440">
    <property type="component" value="Unassembled WGS sequence"/>
</dbReference>
<keyword evidence="3" id="KW-1185">Reference proteome</keyword>
<feature type="region of interest" description="Disordered" evidence="1">
    <location>
        <begin position="488"/>
        <end position="516"/>
    </location>
</feature>
<feature type="region of interest" description="Disordered" evidence="1">
    <location>
        <begin position="376"/>
        <end position="419"/>
    </location>
</feature>